<protein>
    <submittedName>
        <fullName evidence="2">Uncharacterized protein</fullName>
    </submittedName>
</protein>
<dbReference type="AlphaFoldDB" id="A0A6A4DU04"/>
<organism evidence="2 3">
    <name type="scientific">Phytophthora rubi</name>
    <dbReference type="NCBI Taxonomy" id="129364"/>
    <lineage>
        <taxon>Eukaryota</taxon>
        <taxon>Sar</taxon>
        <taxon>Stramenopiles</taxon>
        <taxon>Oomycota</taxon>
        <taxon>Peronosporomycetes</taxon>
        <taxon>Peronosporales</taxon>
        <taxon>Peronosporaceae</taxon>
        <taxon>Phytophthora</taxon>
    </lineage>
</organism>
<comment type="caution">
    <text evidence="2">The sequence shown here is derived from an EMBL/GenBank/DDBJ whole genome shotgun (WGS) entry which is preliminary data.</text>
</comment>
<feature type="compositionally biased region" description="Polar residues" evidence="1">
    <location>
        <begin position="97"/>
        <end position="109"/>
    </location>
</feature>
<evidence type="ECO:0000313" key="3">
    <source>
        <dbReference type="Proteomes" id="UP000434957"/>
    </source>
</evidence>
<name>A0A6A4DU04_9STRA</name>
<evidence type="ECO:0000256" key="1">
    <source>
        <dbReference type="SAM" id="MobiDB-lite"/>
    </source>
</evidence>
<dbReference type="EMBL" id="QXFT01001614">
    <property type="protein sequence ID" value="KAE9314249.1"/>
    <property type="molecule type" value="Genomic_DNA"/>
</dbReference>
<gene>
    <name evidence="2" type="ORF">PR003_g19296</name>
</gene>
<feature type="region of interest" description="Disordered" evidence="1">
    <location>
        <begin position="89"/>
        <end position="109"/>
    </location>
</feature>
<evidence type="ECO:0000313" key="2">
    <source>
        <dbReference type="EMBL" id="KAE9314249.1"/>
    </source>
</evidence>
<keyword evidence="3" id="KW-1185">Reference proteome</keyword>
<proteinExistence type="predicted"/>
<dbReference type="Proteomes" id="UP000434957">
    <property type="component" value="Unassembled WGS sequence"/>
</dbReference>
<sequence length="109" mass="12034">MRCSESSVATSPAWRCIAVRYEHRDDALPGSAVLRVGCMPSESEAIRHGASVYVLDDRFPPLHASNESCSLQRRSRSCHAAAASSLLESRNDRLDPRTNQLLDQPLQAQ</sequence>
<reference evidence="2 3" key="1">
    <citation type="submission" date="2018-08" db="EMBL/GenBank/DDBJ databases">
        <title>Genomic investigation of the strawberry pathogen Phytophthora fragariae indicates pathogenicity is determined by transcriptional variation in three key races.</title>
        <authorList>
            <person name="Adams T.M."/>
            <person name="Armitage A.D."/>
            <person name="Sobczyk M.K."/>
            <person name="Bates H.J."/>
            <person name="Dunwell J.M."/>
            <person name="Nellist C.F."/>
            <person name="Harrison R.J."/>
        </authorList>
    </citation>
    <scope>NUCLEOTIDE SEQUENCE [LARGE SCALE GENOMIC DNA]</scope>
    <source>
        <strain evidence="2 3">SCRP333</strain>
    </source>
</reference>
<accession>A0A6A4DU04</accession>